<evidence type="ECO:0000313" key="3">
    <source>
        <dbReference type="EMBL" id="KAK8846324.1"/>
    </source>
</evidence>
<feature type="compositionally biased region" description="Basic residues" evidence="2">
    <location>
        <begin position="65"/>
        <end position="81"/>
    </location>
</feature>
<proteinExistence type="predicted"/>
<keyword evidence="1" id="KW-0175">Coiled coil</keyword>
<gene>
    <name evidence="3" type="ORF">M9Y10_020333</name>
</gene>
<comment type="caution">
    <text evidence="3">The sequence shown here is derived from an EMBL/GenBank/DDBJ whole genome shotgun (WGS) entry which is preliminary data.</text>
</comment>
<evidence type="ECO:0000313" key="4">
    <source>
        <dbReference type="Proteomes" id="UP001470230"/>
    </source>
</evidence>
<feature type="coiled-coil region" evidence="1">
    <location>
        <begin position="29"/>
        <end position="56"/>
    </location>
</feature>
<reference evidence="3 4" key="1">
    <citation type="submission" date="2024-04" db="EMBL/GenBank/DDBJ databases">
        <title>Tritrichomonas musculus Genome.</title>
        <authorList>
            <person name="Alves-Ferreira E."/>
            <person name="Grigg M."/>
            <person name="Lorenzi H."/>
            <person name="Galac M."/>
        </authorList>
    </citation>
    <scope>NUCLEOTIDE SEQUENCE [LARGE SCALE GENOMIC DNA]</scope>
    <source>
        <strain evidence="3 4">EAF2021</strain>
    </source>
</reference>
<evidence type="ECO:0000256" key="2">
    <source>
        <dbReference type="SAM" id="MobiDB-lite"/>
    </source>
</evidence>
<sequence>MMSEDDLCEYYLNKLSVCQTEEDVYEKAAMLLKRAKRDSEAKIVELQHNINMLEDEIGPVSQSHRPVKPSLRTRKITDKKK</sequence>
<dbReference type="Proteomes" id="UP001470230">
    <property type="component" value="Unassembled WGS sequence"/>
</dbReference>
<protein>
    <submittedName>
        <fullName evidence="3">Uncharacterized protein</fullName>
    </submittedName>
</protein>
<name>A0ABR2HH21_9EUKA</name>
<feature type="region of interest" description="Disordered" evidence="2">
    <location>
        <begin position="60"/>
        <end position="81"/>
    </location>
</feature>
<keyword evidence="4" id="KW-1185">Reference proteome</keyword>
<dbReference type="EMBL" id="JAPFFF010000029">
    <property type="protein sequence ID" value="KAK8846324.1"/>
    <property type="molecule type" value="Genomic_DNA"/>
</dbReference>
<accession>A0ABR2HH21</accession>
<evidence type="ECO:0000256" key="1">
    <source>
        <dbReference type="SAM" id="Coils"/>
    </source>
</evidence>
<organism evidence="3 4">
    <name type="scientific">Tritrichomonas musculus</name>
    <dbReference type="NCBI Taxonomy" id="1915356"/>
    <lineage>
        <taxon>Eukaryota</taxon>
        <taxon>Metamonada</taxon>
        <taxon>Parabasalia</taxon>
        <taxon>Tritrichomonadida</taxon>
        <taxon>Tritrichomonadidae</taxon>
        <taxon>Tritrichomonas</taxon>
    </lineage>
</organism>